<dbReference type="Pfam" id="PF07883">
    <property type="entry name" value="Cupin_2"/>
    <property type="match status" value="1"/>
</dbReference>
<dbReference type="PANTHER" id="PTHR43346:SF1">
    <property type="entry name" value="QUERCETIN 2,3-DIOXYGENASE-RELATED"/>
    <property type="match status" value="1"/>
</dbReference>
<proteinExistence type="predicted"/>
<dbReference type="InterPro" id="IPR014710">
    <property type="entry name" value="RmlC-like_jellyroll"/>
</dbReference>
<protein>
    <submittedName>
        <fullName evidence="2">Cupin domain-containing protein</fullName>
    </submittedName>
</protein>
<dbReference type="RefSeq" id="WP_152217370.1">
    <property type="nucleotide sequence ID" value="NZ_JBAQYD010000173.1"/>
</dbReference>
<evidence type="ECO:0000313" key="2">
    <source>
        <dbReference type="EMBL" id="KAB7738745.1"/>
    </source>
</evidence>
<name>A0A6N6VDF5_9HYPH</name>
<gene>
    <name evidence="2" type="ORF">F2P47_15915</name>
</gene>
<dbReference type="InterPro" id="IPR052538">
    <property type="entry name" value="Flavonoid_dioxygenase-like"/>
</dbReference>
<dbReference type="InterPro" id="IPR013096">
    <property type="entry name" value="Cupin_2"/>
</dbReference>
<feature type="domain" description="Cupin type-2" evidence="1">
    <location>
        <begin position="41"/>
        <end position="108"/>
    </location>
</feature>
<dbReference type="PANTHER" id="PTHR43346">
    <property type="entry name" value="LIGAND BINDING DOMAIN PROTEIN, PUTATIVE (AFU_ORTHOLOGUE AFUA_6G14370)-RELATED"/>
    <property type="match status" value="1"/>
</dbReference>
<evidence type="ECO:0000313" key="3">
    <source>
        <dbReference type="Proteomes" id="UP000468901"/>
    </source>
</evidence>
<dbReference type="InterPro" id="IPR011051">
    <property type="entry name" value="RmlC_Cupin_sf"/>
</dbReference>
<dbReference type="SUPFAM" id="SSF51182">
    <property type="entry name" value="RmlC-like cupins"/>
    <property type="match status" value="1"/>
</dbReference>
<dbReference type="Proteomes" id="UP000468901">
    <property type="component" value="Unassembled WGS sequence"/>
</dbReference>
<dbReference type="AlphaFoldDB" id="A0A6N6VDF5"/>
<accession>A0A6N6VDF5</accession>
<reference evidence="2 3" key="1">
    <citation type="submission" date="2019-09" db="EMBL/GenBank/DDBJ databases">
        <title>Parvibaculum sedimenti sp. nov., isolated from sediment.</title>
        <authorList>
            <person name="Wang Y."/>
        </authorList>
    </citation>
    <scope>NUCLEOTIDE SEQUENCE [LARGE SCALE GENOMIC DNA]</scope>
    <source>
        <strain evidence="2 3">HXT-9</strain>
    </source>
</reference>
<dbReference type="EMBL" id="WESC01000017">
    <property type="protein sequence ID" value="KAB7738745.1"/>
    <property type="molecule type" value="Genomic_DNA"/>
</dbReference>
<sequence length="139" mass="15265">MLPIKKSIADYPCYRISPDDTNYFALVMDPTTDNVSFVTVIEVFEKGGKTPPNAHDTAYEMFFVLKGEGRAWCDGNEATLKAGDVLVLPPKSEHVVENTGDGKLYCLTTMMPNEGFAELIRKGIPVTLDEEDIAVFGGL</sequence>
<dbReference type="CDD" id="cd06987">
    <property type="entry name" value="cupin_MAE_RS03005"/>
    <property type="match status" value="1"/>
</dbReference>
<keyword evidence="3" id="KW-1185">Reference proteome</keyword>
<comment type="caution">
    <text evidence="2">The sequence shown here is derived from an EMBL/GenBank/DDBJ whole genome shotgun (WGS) entry which is preliminary data.</text>
</comment>
<evidence type="ECO:0000259" key="1">
    <source>
        <dbReference type="Pfam" id="PF07883"/>
    </source>
</evidence>
<organism evidence="2 3">
    <name type="scientific">Parvibaculum sedimenti</name>
    <dbReference type="NCBI Taxonomy" id="2608632"/>
    <lineage>
        <taxon>Bacteria</taxon>
        <taxon>Pseudomonadati</taxon>
        <taxon>Pseudomonadota</taxon>
        <taxon>Alphaproteobacteria</taxon>
        <taxon>Hyphomicrobiales</taxon>
        <taxon>Parvibaculaceae</taxon>
        <taxon>Parvibaculum</taxon>
    </lineage>
</organism>
<dbReference type="Gene3D" id="2.60.120.10">
    <property type="entry name" value="Jelly Rolls"/>
    <property type="match status" value="1"/>
</dbReference>